<dbReference type="Gene3D" id="2.40.160.210">
    <property type="entry name" value="Acyl-CoA thioesterase, double hotdog domain"/>
    <property type="match status" value="1"/>
</dbReference>
<dbReference type="PANTHER" id="PTHR11066">
    <property type="entry name" value="ACYL-COA THIOESTERASE"/>
    <property type="match status" value="1"/>
</dbReference>
<dbReference type="CDD" id="cd03445">
    <property type="entry name" value="Thioesterase_II_repeat2"/>
    <property type="match status" value="1"/>
</dbReference>
<dbReference type="Pfam" id="PF20789">
    <property type="entry name" value="4HBT_3C"/>
    <property type="match status" value="1"/>
</dbReference>
<protein>
    <submittedName>
        <fullName evidence="5">Acyl-CoA thioesterase II</fullName>
    </submittedName>
</protein>
<keyword evidence="2" id="KW-0378">Hydrolase</keyword>
<accession>A0AAD4L4K9</accession>
<feature type="domain" description="Acyl-CoA thioesterase-like N-terminal HotDog" evidence="3">
    <location>
        <begin position="28"/>
        <end position="116"/>
    </location>
</feature>
<dbReference type="InterPro" id="IPR042171">
    <property type="entry name" value="Acyl-CoA_hotdog"/>
</dbReference>
<comment type="similarity">
    <text evidence="1">Belongs to the C/M/P thioester hydrolase family.</text>
</comment>
<dbReference type="GO" id="GO:0005782">
    <property type="term" value="C:peroxisomal matrix"/>
    <property type="evidence" value="ECO:0007669"/>
    <property type="project" value="UniProtKB-SubCell"/>
</dbReference>
<sequence>MDDSFAHHIAVDRLSDWIFQSRRLAEPMGNTLPISYGGYTIALAINAAAKTVPGGFRLYSAMGNYLGPASTKRKVTLTVFSSRSTKTFQTRRVQVSQITGDGSNSTRICLELLADFQKAEPELLNFSTPPKIKYSHWKNCLPIDDLKIQMIKTGRISSAQAKAFDKMFGLLQRLFNVRLCPESIAGQTLMGIGKDIQTTQDHLPITEKTSSQWFQPRQPVNEESDHVAGLAFMLDGALSFLPLIHNHMFLNDVSACSSLDFAFRIFSPNVNLNNWHLRENVTHVGAHGRTYSESRVWDESGNMVASMTQQSILRPHQVQKL</sequence>
<dbReference type="GO" id="GO:0047617">
    <property type="term" value="F:fatty acyl-CoA hydrolase activity"/>
    <property type="evidence" value="ECO:0007669"/>
    <property type="project" value="InterPro"/>
</dbReference>
<reference evidence="5" key="1">
    <citation type="submission" date="2021-12" db="EMBL/GenBank/DDBJ databases">
        <title>Convergent genome expansion in fungi linked to evolution of root-endophyte symbiosis.</title>
        <authorList>
            <consortium name="DOE Joint Genome Institute"/>
            <person name="Ke Y.-H."/>
            <person name="Bonito G."/>
            <person name="Liao H.-L."/>
            <person name="Looney B."/>
            <person name="Rojas-Flechas A."/>
            <person name="Nash J."/>
            <person name="Hameed K."/>
            <person name="Schadt C."/>
            <person name="Martin F."/>
            <person name="Crous P.W."/>
            <person name="Miettinen O."/>
            <person name="Magnuson J.K."/>
            <person name="Labbe J."/>
            <person name="Jacobson D."/>
            <person name="Doktycz M.J."/>
            <person name="Veneault-Fourrey C."/>
            <person name="Kuo A."/>
            <person name="Mondo S."/>
            <person name="Calhoun S."/>
            <person name="Riley R."/>
            <person name="Ohm R."/>
            <person name="LaButti K."/>
            <person name="Andreopoulos B."/>
            <person name="Pangilinan J."/>
            <person name="Nolan M."/>
            <person name="Tritt A."/>
            <person name="Clum A."/>
            <person name="Lipzen A."/>
            <person name="Daum C."/>
            <person name="Barry K."/>
            <person name="Grigoriev I.V."/>
            <person name="Vilgalys R."/>
        </authorList>
    </citation>
    <scope>NUCLEOTIDE SEQUENCE</scope>
    <source>
        <strain evidence="5">PMI_201</strain>
    </source>
</reference>
<dbReference type="InterPro" id="IPR003703">
    <property type="entry name" value="Acyl_CoA_thio"/>
</dbReference>
<dbReference type="SUPFAM" id="SSF54637">
    <property type="entry name" value="Thioesterase/thiol ester dehydrase-isomerase"/>
    <property type="match status" value="2"/>
</dbReference>
<dbReference type="GeneID" id="70252246"/>
<organism evidence="5 6">
    <name type="scientific">Talaromyces proteolyticus</name>
    <dbReference type="NCBI Taxonomy" id="1131652"/>
    <lineage>
        <taxon>Eukaryota</taxon>
        <taxon>Fungi</taxon>
        <taxon>Dikarya</taxon>
        <taxon>Ascomycota</taxon>
        <taxon>Pezizomycotina</taxon>
        <taxon>Eurotiomycetes</taxon>
        <taxon>Eurotiomycetidae</taxon>
        <taxon>Eurotiales</taxon>
        <taxon>Trichocomaceae</taxon>
        <taxon>Talaromyces</taxon>
        <taxon>Talaromyces sect. Bacilispori</taxon>
    </lineage>
</organism>
<evidence type="ECO:0000256" key="1">
    <source>
        <dbReference type="ARBA" id="ARBA00006538"/>
    </source>
</evidence>
<dbReference type="InterPro" id="IPR049450">
    <property type="entry name" value="ACOT8-like_C"/>
</dbReference>
<proteinExistence type="inferred from homology"/>
<dbReference type="EMBL" id="JAJTJA010000001">
    <property type="protein sequence ID" value="KAH8705862.1"/>
    <property type="molecule type" value="Genomic_DNA"/>
</dbReference>
<dbReference type="InterPro" id="IPR029069">
    <property type="entry name" value="HotDog_dom_sf"/>
</dbReference>
<dbReference type="GO" id="GO:0006637">
    <property type="term" value="P:acyl-CoA metabolic process"/>
    <property type="evidence" value="ECO:0007669"/>
    <property type="project" value="InterPro"/>
</dbReference>
<keyword evidence="6" id="KW-1185">Reference proteome</keyword>
<dbReference type="CDD" id="cd03444">
    <property type="entry name" value="Thioesterase_II_repeat1"/>
    <property type="match status" value="1"/>
</dbReference>
<dbReference type="Pfam" id="PF13622">
    <property type="entry name" value="4HBT_3"/>
    <property type="match status" value="1"/>
</dbReference>
<dbReference type="InterPro" id="IPR049449">
    <property type="entry name" value="TesB_ACOT8-like_N"/>
</dbReference>
<dbReference type="AlphaFoldDB" id="A0AAD4L4K9"/>
<dbReference type="GO" id="GO:0009062">
    <property type="term" value="P:fatty acid catabolic process"/>
    <property type="evidence" value="ECO:0007669"/>
    <property type="project" value="TreeGrafter"/>
</dbReference>
<gene>
    <name evidence="5" type="ORF">BGW36DRAFT_457230</name>
</gene>
<comment type="caution">
    <text evidence="5">The sequence shown here is derived from an EMBL/GenBank/DDBJ whole genome shotgun (WGS) entry which is preliminary data.</text>
</comment>
<dbReference type="RefSeq" id="XP_046078483.1">
    <property type="nucleotide sequence ID" value="XM_046221959.1"/>
</dbReference>
<evidence type="ECO:0000313" key="6">
    <source>
        <dbReference type="Proteomes" id="UP001201262"/>
    </source>
</evidence>
<evidence type="ECO:0000256" key="2">
    <source>
        <dbReference type="ARBA" id="ARBA00022801"/>
    </source>
</evidence>
<evidence type="ECO:0000259" key="3">
    <source>
        <dbReference type="Pfam" id="PF13622"/>
    </source>
</evidence>
<feature type="domain" description="Acyl-CoA thioesterase-like C-terminal" evidence="4">
    <location>
        <begin position="205"/>
        <end position="312"/>
    </location>
</feature>
<dbReference type="Proteomes" id="UP001201262">
    <property type="component" value="Unassembled WGS sequence"/>
</dbReference>
<evidence type="ECO:0000313" key="5">
    <source>
        <dbReference type="EMBL" id="KAH8705862.1"/>
    </source>
</evidence>
<evidence type="ECO:0000259" key="4">
    <source>
        <dbReference type="Pfam" id="PF20789"/>
    </source>
</evidence>
<name>A0AAD4L4K9_9EURO</name>
<dbReference type="PANTHER" id="PTHR11066:SF35">
    <property type="entry name" value="ACYL-COA THIOESTERASE II"/>
    <property type="match status" value="1"/>
</dbReference>